<evidence type="ECO:0008006" key="3">
    <source>
        <dbReference type="Google" id="ProtNLM"/>
    </source>
</evidence>
<dbReference type="EMBL" id="BAABJI010000004">
    <property type="protein sequence ID" value="GAA4931526.1"/>
    <property type="molecule type" value="Genomic_DNA"/>
</dbReference>
<evidence type="ECO:0000313" key="2">
    <source>
        <dbReference type="Proteomes" id="UP001501436"/>
    </source>
</evidence>
<reference evidence="2" key="1">
    <citation type="journal article" date="2019" name="Int. J. Syst. Evol. Microbiol.">
        <title>The Global Catalogue of Microorganisms (GCM) 10K type strain sequencing project: providing services to taxonomists for standard genome sequencing and annotation.</title>
        <authorList>
            <consortium name="The Broad Institute Genomics Platform"/>
            <consortium name="The Broad Institute Genome Sequencing Center for Infectious Disease"/>
            <person name="Wu L."/>
            <person name="Ma J."/>
        </authorList>
    </citation>
    <scope>NUCLEOTIDE SEQUENCE [LARGE SCALE GENOMIC DNA]</scope>
    <source>
        <strain evidence="2">JCM 18283</strain>
    </source>
</reference>
<keyword evidence="2" id="KW-1185">Reference proteome</keyword>
<dbReference type="RefSeq" id="WP_345334416.1">
    <property type="nucleotide sequence ID" value="NZ_BAABJI010000004.1"/>
</dbReference>
<gene>
    <name evidence="1" type="ORF">GCM10023313_40660</name>
</gene>
<name>A0ABP9G7B8_9SPHI</name>
<protein>
    <recommendedName>
        <fullName evidence="3">Outer membrane beta-barrel porin/alpha-amylase</fullName>
    </recommendedName>
</protein>
<sequence length="273" mass="29815">MNTFYKTAIALMIAALPVTVLAGGWPVKKGNYLVSVTASYFRASQLWDKGGKLGGYDQGGYFESRSLSLYGEYGITRRLTGVVSLPYIINEFKQQDLPAATSQGLGDMEFGVRYYLTNINFKYYFAVQGMAIAPLYSNNSLGFSSGGAEVRAIGSGSGKIGSKNYYMNLEVGGRQYFQNAGPFQVRYTGAFGLNFDKHNQVALGVSGNYSTSINKTLDENLVLNKDFSYTQGSFSYAYIVNPKLSFFAGVNQFLVGRSTGKGTTFSLSVITKF</sequence>
<evidence type="ECO:0000313" key="1">
    <source>
        <dbReference type="EMBL" id="GAA4931526.1"/>
    </source>
</evidence>
<proteinExistence type="predicted"/>
<dbReference type="Proteomes" id="UP001501436">
    <property type="component" value="Unassembled WGS sequence"/>
</dbReference>
<organism evidence="1 2">
    <name type="scientific">Mucilaginibacter defluvii</name>
    <dbReference type="NCBI Taxonomy" id="1196019"/>
    <lineage>
        <taxon>Bacteria</taxon>
        <taxon>Pseudomonadati</taxon>
        <taxon>Bacteroidota</taxon>
        <taxon>Sphingobacteriia</taxon>
        <taxon>Sphingobacteriales</taxon>
        <taxon>Sphingobacteriaceae</taxon>
        <taxon>Mucilaginibacter</taxon>
    </lineage>
</organism>
<accession>A0ABP9G7B8</accession>
<comment type="caution">
    <text evidence="1">The sequence shown here is derived from an EMBL/GenBank/DDBJ whole genome shotgun (WGS) entry which is preliminary data.</text>
</comment>